<dbReference type="PANTHER" id="PTHR31669">
    <property type="entry name" value="PROTEIN FAR1-RELATED SEQUENCE 10-RELATED"/>
    <property type="match status" value="1"/>
</dbReference>
<dbReference type="InterPro" id="IPR018289">
    <property type="entry name" value="MULE_transposase_dom"/>
</dbReference>
<dbReference type="AlphaFoldDB" id="A0AAV6LBP2"/>
<evidence type="ECO:0000313" key="5">
    <source>
        <dbReference type="Proteomes" id="UP000823749"/>
    </source>
</evidence>
<dbReference type="PANTHER" id="PTHR31669:SF263">
    <property type="entry name" value="PROTEIN FAR1-RELATED SEQUENCE"/>
    <property type="match status" value="1"/>
</dbReference>
<comment type="function">
    <text evidence="1">Putative transcription activator involved in regulating light control of development.</text>
</comment>
<keyword evidence="1" id="KW-0862">Zinc</keyword>
<dbReference type="Proteomes" id="UP000823749">
    <property type="component" value="Chromosome 2"/>
</dbReference>
<dbReference type="GO" id="GO:0005634">
    <property type="term" value="C:nucleus"/>
    <property type="evidence" value="ECO:0007669"/>
    <property type="project" value="UniProtKB-SubCell"/>
</dbReference>
<evidence type="ECO:0000259" key="2">
    <source>
        <dbReference type="Pfam" id="PF10551"/>
    </source>
</evidence>
<reference evidence="4" key="1">
    <citation type="submission" date="2020-08" db="EMBL/GenBank/DDBJ databases">
        <title>Plant Genome Project.</title>
        <authorList>
            <person name="Zhang R.-G."/>
        </authorList>
    </citation>
    <scope>NUCLEOTIDE SEQUENCE</scope>
    <source>
        <strain evidence="4">WSP0</strain>
        <tissue evidence="4">Leaf</tissue>
    </source>
</reference>
<dbReference type="Pfam" id="PF26175">
    <property type="entry name" value="HTH_FAR1"/>
    <property type="match status" value="1"/>
</dbReference>
<comment type="similarity">
    <text evidence="1">Belongs to the FHY3/FAR1 family.</text>
</comment>
<dbReference type="InterPro" id="IPR058778">
    <property type="entry name" value="HTH_FAR1-11-like"/>
</dbReference>
<gene>
    <name evidence="4" type="ORF">RHGRI_005213</name>
</gene>
<proteinExistence type="inferred from homology"/>
<dbReference type="GO" id="GO:0006355">
    <property type="term" value="P:regulation of DNA-templated transcription"/>
    <property type="evidence" value="ECO:0007669"/>
    <property type="project" value="UniProtKB-UniRule"/>
</dbReference>
<sequence>MDSFLVDHFCLLQFAAAPAQVAFGHGGTSTKIKSYGSLKGSINSYEGPSSEGGGAFSSGIRVDKEYKEPWDYYSSYPVTLPMRRPYSGNPELLDEEEFGEVAESITRDENSTKAARDLGLMVSSCINETRFLPSNRTITEKDEKRILMLKEGGLSVRQIMRVIELEKRVKHGYLSFLEKDVRNLFTKVRKKQDANDAMDLLQYCKIAKEEDCKFQYVFTLDEERKLENIFWSAAHCIDWYQKYGDVVVFDTTYKINAYQMPFGIFVGVNNHGKTILFGCALLRNETTSTFRWLMKTFLSVMKKPPKTIITDQDPWMTEAISEELASTKHSFCIWHITSKFSGWFTSILRNRYQDWCADFYKLYNLDAPEDFEREWPQVVAKYELHTNKHVIGLYEIKHFWVPAYLCDYFFGGMTTTGRSESINAFIKRFISSHTNLGQFVKQVDLAIEDIDQVQLHDTMLETYRGSSLRTMSPLEEQAHNVLTPYCFKKFQEQFGRAALYSLTHEDGHMLVLKYYEETQYNKWHNVFWDGETAICS</sequence>
<comment type="caution">
    <text evidence="4">The sequence shown here is derived from an EMBL/GenBank/DDBJ whole genome shotgun (WGS) entry which is preliminary data.</text>
</comment>
<dbReference type="GO" id="GO:0008270">
    <property type="term" value="F:zinc ion binding"/>
    <property type="evidence" value="ECO:0007669"/>
    <property type="project" value="UniProtKB-UniRule"/>
</dbReference>
<evidence type="ECO:0000313" key="4">
    <source>
        <dbReference type="EMBL" id="KAG5562402.1"/>
    </source>
</evidence>
<comment type="subcellular location">
    <subcellularLocation>
        <location evidence="1">Nucleus</location>
    </subcellularLocation>
</comment>
<keyword evidence="5" id="KW-1185">Reference proteome</keyword>
<evidence type="ECO:0000256" key="1">
    <source>
        <dbReference type="RuleBase" id="RU367018"/>
    </source>
</evidence>
<dbReference type="Pfam" id="PF10551">
    <property type="entry name" value="MULE"/>
    <property type="match status" value="1"/>
</dbReference>
<evidence type="ECO:0000259" key="3">
    <source>
        <dbReference type="Pfam" id="PF26175"/>
    </source>
</evidence>
<feature type="domain" description="FAR1-related sequence 11-like HTH-like" evidence="3">
    <location>
        <begin position="137"/>
        <end position="190"/>
    </location>
</feature>
<keyword evidence="1" id="KW-0863">Zinc-finger</keyword>
<keyword evidence="1" id="KW-0479">Metal-binding</keyword>
<organism evidence="4 5">
    <name type="scientific">Rhododendron griersonianum</name>
    <dbReference type="NCBI Taxonomy" id="479676"/>
    <lineage>
        <taxon>Eukaryota</taxon>
        <taxon>Viridiplantae</taxon>
        <taxon>Streptophyta</taxon>
        <taxon>Embryophyta</taxon>
        <taxon>Tracheophyta</taxon>
        <taxon>Spermatophyta</taxon>
        <taxon>Magnoliopsida</taxon>
        <taxon>eudicotyledons</taxon>
        <taxon>Gunneridae</taxon>
        <taxon>Pentapetalae</taxon>
        <taxon>asterids</taxon>
        <taxon>Ericales</taxon>
        <taxon>Ericaceae</taxon>
        <taxon>Ericoideae</taxon>
        <taxon>Rhodoreae</taxon>
        <taxon>Rhododendron</taxon>
    </lineage>
</organism>
<name>A0AAV6LBP2_9ERIC</name>
<dbReference type="InterPro" id="IPR031052">
    <property type="entry name" value="FHY3/FAR1"/>
</dbReference>
<keyword evidence="1" id="KW-0539">Nucleus</keyword>
<dbReference type="EMBL" id="JACTNZ010000002">
    <property type="protein sequence ID" value="KAG5562402.1"/>
    <property type="molecule type" value="Genomic_DNA"/>
</dbReference>
<accession>A0AAV6LBP2</accession>
<protein>
    <recommendedName>
        <fullName evidence="1">Protein FAR1-RELATED SEQUENCE</fullName>
    </recommendedName>
</protein>
<feature type="domain" description="MULE transposase" evidence="2">
    <location>
        <begin position="246"/>
        <end position="338"/>
    </location>
</feature>